<name>A0ABP5EMC4_9MICO</name>
<keyword evidence="3" id="KW-1185">Reference proteome</keyword>
<evidence type="ECO:0000313" key="2">
    <source>
        <dbReference type="EMBL" id="GAA2002463.1"/>
    </source>
</evidence>
<dbReference type="InterPro" id="IPR013830">
    <property type="entry name" value="SGNH_hydro"/>
</dbReference>
<dbReference type="RefSeq" id="WP_344307366.1">
    <property type="nucleotide sequence ID" value="NZ_BAAANO010000008.1"/>
</dbReference>
<dbReference type="SUPFAM" id="SSF52266">
    <property type="entry name" value="SGNH hydrolase"/>
    <property type="match status" value="1"/>
</dbReference>
<dbReference type="Pfam" id="PF13472">
    <property type="entry name" value="Lipase_GDSL_2"/>
    <property type="match status" value="1"/>
</dbReference>
<evidence type="ECO:0000313" key="3">
    <source>
        <dbReference type="Proteomes" id="UP001500755"/>
    </source>
</evidence>
<protein>
    <submittedName>
        <fullName evidence="2">GDSL-type esterase/lipase family protein</fullName>
    </submittedName>
</protein>
<accession>A0ABP5EMC4</accession>
<dbReference type="Gene3D" id="3.40.50.1110">
    <property type="entry name" value="SGNH hydrolase"/>
    <property type="match status" value="1"/>
</dbReference>
<comment type="caution">
    <text evidence="2">The sequence shown here is derived from an EMBL/GenBank/DDBJ whole genome shotgun (WGS) entry which is preliminary data.</text>
</comment>
<dbReference type="Proteomes" id="UP001500755">
    <property type="component" value="Unassembled WGS sequence"/>
</dbReference>
<evidence type="ECO:0000259" key="1">
    <source>
        <dbReference type="Pfam" id="PF13472"/>
    </source>
</evidence>
<dbReference type="EMBL" id="BAAANO010000008">
    <property type="protein sequence ID" value="GAA2002463.1"/>
    <property type="molecule type" value="Genomic_DNA"/>
</dbReference>
<reference evidence="3" key="1">
    <citation type="journal article" date="2019" name="Int. J. Syst. Evol. Microbiol.">
        <title>The Global Catalogue of Microorganisms (GCM) 10K type strain sequencing project: providing services to taxonomists for standard genome sequencing and annotation.</title>
        <authorList>
            <consortium name="The Broad Institute Genomics Platform"/>
            <consortium name="The Broad Institute Genome Sequencing Center for Infectious Disease"/>
            <person name="Wu L."/>
            <person name="Ma J."/>
        </authorList>
    </citation>
    <scope>NUCLEOTIDE SEQUENCE [LARGE SCALE GENOMIC DNA]</scope>
    <source>
        <strain evidence="3">JCM 14546</strain>
    </source>
</reference>
<feature type="domain" description="SGNH hydrolase-type esterase" evidence="1">
    <location>
        <begin position="16"/>
        <end position="179"/>
    </location>
</feature>
<gene>
    <name evidence="2" type="ORF">GCM10009755_09010</name>
</gene>
<sequence>MSARARTAIVVAGGDLVSGHGDGRGLGWVGRVALRTTAVLPSARFHALGVPGEDSAALHDRCMTEAERRFSVDGVNRLVLAPSASDVVSGLSIARSRLNLANILDDALSKEVGTFVVGPPPARGTEVNERIHELSNSFSDVAVRRGITYVDTFTPLVDHPVWQRELALTEDGLPGQEGYGLLAWLVLNRGWFDWLGVADPLDSGTTGA</sequence>
<proteinExistence type="predicted"/>
<dbReference type="InterPro" id="IPR036514">
    <property type="entry name" value="SGNH_hydro_sf"/>
</dbReference>
<organism evidence="2 3">
    <name type="scientific">Brevibacterium samyangense</name>
    <dbReference type="NCBI Taxonomy" id="366888"/>
    <lineage>
        <taxon>Bacteria</taxon>
        <taxon>Bacillati</taxon>
        <taxon>Actinomycetota</taxon>
        <taxon>Actinomycetes</taxon>
        <taxon>Micrococcales</taxon>
        <taxon>Brevibacteriaceae</taxon>
        <taxon>Brevibacterium</taxon>
    </lineage>
</organism>